<name>A0ABR9CQH9_9HYPH</name>
<reference evidence="2" key="1">
    <citation type="submission" date="2020-09" db="EMBL/GenBank/DDBJ databases">
        <title>The genome sequence of strain Labrenzia suaedae 4C16A.</title>
        <authorList>
            <person name="Liu Y."/>
        </authorList>
    </citation>
    <scope>NUCLEOTIDE SEQUENCE [LARGE SCALE GENOMIC DNA]</scope>
    <source>
        <strain evidence="2">4C16A</strain>
    </source>
</reference>
<dbReference type="InterPro" id="IPR016032">
    <property type="entry name" value="Sig_transdc_resp-reg_C-effctor"/>
</dbReference>
<dbReference type="RefSeq" id="WP_192149241.1">
    <property type="nucleotide sequence ID" value="NZ_JACYXI010000011.1"/>
</dbReference>
<dbReference type="SUPFAM" id="SSF46894">
    <property type="entry name" value="C-terminal effector domain of the bipartite response regulators"/>
    <property type="match status" value="1"/>
</dbReference>
<gene>
    <name evidence="1" type="ORF">IG616_16350</name>
</gene>
<organism evidence="1 2">
    <name type="scientific">Roseibium litorale</name>
    <dbReference type="NCBI Taxonomy" id="2803841"/>
    <lineage>
        <taxon>Bacteria</taxon>
        <taxon>Pseudomonadati</taxon>
        <taxon>Pseudomonadota</taxon>
        <taxon>Alphaproteobacteria</taxon>
        <taxon>Hyphomicrobiales</taxon>
        <taxon>Stappiaceae</taxon>
        <taxon>Roseibium</taxon>
    </lineage>
</organism>
<accession>A0ABR9CQH9</accession>
<reference evidence="1 2" key="2">
    <citation type="journal article" date="2021" name="Int. J. Syst. Evol. Microbiol.">
        <title>Roseibium litorale sp. nov., isolated from a tidal flat sediment and proposal for the reclassification of Labrenzia polysiphoniae as Roseibium polysiphoniae comb. nov.</title>
        <authorList>
            <person name="Liu Y."/>
            <person name="Pei T."/>
            <person name="Du J."/>
            <person name="Chao M."/>
            <person name="Deng M.R."/>
            <person name="Zhu H."/>
        </authorList>
    </citation>
    <scope>NUCLEOTIDE SEQUENCE [LARGE SCALE GENOMIC DNA]</scope>
    <source>
        <strain evidence="1 2">4C16A</strain>
    </source>
</reference>
<protein>
    <submittedName>
        <fullName evidence="1">Helix-turn-helix transcriptional regulator</fullName>
    </submittedName>
</protein>
<evidence type="ECO:0000313" key="1">
    <source>
        <dbReference type="EMBL" id="MBD8893115.1"/>
    </source>
</evidence>
<keyword evidence="2" id="KW-1185">Reference proteome</keyword>
<comment type="caution">
    <text evidence="1">The sequence shown here is derived from an EMBL/GenBank/DDBJ whole genome shotgun (WGS) entry which is preliminary data.</text>
</comment>
<evidence type="ECO:0000313" key="2">
    <source>
        <dbReference type="Proteomes" id="UP000632063"/>
    </source>
</evidence>
<dbReference type="Proteomes" id="UP000632063">
    <property type="component" value="Unassembled WGS sequence"/>
</dbReference>
<dbReference type="EMBL" id="JACYXI010000011">
    <property type="protein sequence ID" value="MBD8893115.1"/>
    <property type="molecule type" value="Genomic_DNA"/>
</dbReference>
<proteinExistence type="predicted"/>
<dbReference type="Gene3D" id="1.10.10.10">
    <property type="entry name" value="Winged helix-like DNA-binding domain superfamily/Winged helix DNA-binding domain"/>
    <property type="match status" value="1"/>
</dbReference>
<dbReference type="InterPro" id="IPR036388">
    <property type="entry name" value="WH-like_DNA-bd_sf"/>
</dbReference>
<sequence length="394" mass="43849">MIRINPQDEFKALERVQECASNELLWPEALKQIERSCNCLCFLIELTSGGVHTERFCSSEAAAELLHYLRTSRVDGGQDTQSFLLQEAPVHYPFCKIAMTGLDPMTVDDGVAFENRGLREWPGLIMPLTRDEQHVVLFCCMWPSVQASIIRPEAVMPTFVRLGKATASSLQSNSELKRQAEQNSALLAFASAQRQASCLVDSDLSIRFKTPHFEQVLREGDIFVCDGTKLLPLRRDLETALVGLLEPPAEHSSVSKSSIDTDETALAMQSLLLLKKNESFCQVMLRRVPPGNRRTVQVNLTGEDPCSFVLIEVKEPTAVPAEIKNILQGAYSLSISEARLAYDLSACGVLSETLERLAITRNTAKTHLRRIYEKTGTQSQLELSRLIHSLAGML</sequence>